<evidence type="ECO:0000256" key="1">
    <source>
        <dbReference type="SAM" id="MobiDB-lite"/>
    </source>
</evidence>
<name>A0A813E2P7_POLGL</name>
<gene>
    <name evidence="2" type="ORF">PGLA1383_LOCUS13805</name>
</gene>
<reference evidence="2" key="1">
    <citation type="submission" date="2021-02" db="EMBL/GenBank/DDBJ databases">
        <authorList>
            <person name="Dougan E. K."/>
            <person name="Rhodes N."/>
            <person name="Thang M."/>
            <person name="Chan C."/>
        </authorList>
    </citation>
    <scope>NUCLEOTIDE SEQUENCE</scope>
</reference>
<dbReference type="AlphaFoldDB" id="A0A813E2P7"/>
<dbReference type="Proteomes" id="UP000654075">
    <property type="component" value="Unassembled WGS sequence"/>
</dbReference>
<protein>
    <submittedName>
        <fullName evidence="2">Uncharacterized protein</fullName>
    </submittedName>
</protein>
<organism evidence="2 3">
    <name type="scientific">Polarella glacialis</name>
    <name type="common">Dinoflagellate</name>
    <dbReference type="NCBI Taxonomy" id="89957"/>
    <lineage>
        <taxon>Eukaryota</taxon>
        <taxon>Sar</taxon>
        <taxon>Alveolata</taxon>
        <taxon>Dinophyceae</taxon>
        <taxon>Suessiales</taxon>
        <taxon>Suessiaceae</taxon>
        <taxon>Polarella</taxon>
    </lineage>
</organism>
<comment type="caution">
    <text evidence="2">The sequence shown here is derived from an EMBL/GenBank/DDBJ whole genome shotgun (WGS) entry which is preliminary data.</text>
</comment>
<accession>A0A813E2P7</accession>
<keyword evidence="3" id="KW-1185">Reference proteome</keyword>
<feature type="region of interest" description="Disordered" evidence="1">
    <location>
        <begin position="1"/>
        <end position="27"/>
    </location>
</feature>
<evidence type="ECO:0000313" key="3">
    <source>
        <dbReference type="Proteomes" id="UP000654075"/>
    </source>
</evidence>
<proteinExistence type="predicted"/>
<dbReference type="EMBL" id="CAJNNV010007734">
    <property type="protein sequence ID" value="CAE8595286.1"/>
    <property type="molecule type" value="Genomic_DNA"/>
</dbReference>
<sequence length="127" mass="14250">MLIEMSQEPLLTASAPPTPLRADTPSGSDCLTPAPVFCSTMDEIFEFANTCTAARRSLKWMGVKNVLDLACMFSSESDVRMKLNKCNEPEDIVCNVIRAWKFSRISEELFQFLVCFPISSLVWLGFN</sequence>
<evidence type="ECO:0000313" key="2">
    <source>
        <dbReference type="EMBL" id="CAE8595286.1"/>
    </source>
</evidence>